<feature type="compositionally biased region" description="Basic and acidic residues" evidence="1">
    <location>
        <begin position="53"/>
        <end position="73"/>
    </location>
</feature>
<evidence type="ECO:0008006" key="5">
    <source>
        <dbReference type="Google" id="ProtNLM"/>
    </source>
</evidence>
<accession>A0ABW7AI56</accession>
<gene>
    <name evidence="3" type="ORF">ACFLIM_26315</name>
</gene>
<comment type="caution">
    <text evidence="3">The sequence shown here is derived from an EMBL/GenBank/DDBJ whole genome shotgun (WGS) entry which is preliminary data.</text>
</comment>
<dbReference type="RefSeq" id="WP_393169809.1">
    <property type="nucleotide sequence ID" value="NZ_JBICRM010000017.1"/>
</dbReference>
<proteinExistence type="predicted"/>
<evidence type="ECO:0000256" key="1">
    <source>
        <dbReference type="SAM" id="MobiDB-lite"/>
    </source>
</evidence>
<keyword evidence="4" id="KW-1185">Reference proteome</keyword>
<evidence type="ECO:0000256" key="2">
    <source>
        <dbReference type="SAM" id="SignalP"/>
    </source>
</evidence>
<dbReference type="Proteomes" id="UP001603978">
    <property type="component" value="Unassembled WGS sequence"/>
</dbReference>
<organism evidence="3 4">
    <name type="scientific">Nonomuraea marmarensis</name>
    <dbReference type="NCBI Taxonomy" id="3351344"/>
    <lineage>
        <taxon>Bacteria</taxon>
        <taxon>Bacillati</taxon>
        <taxon>Actinomycetota</taxon>
        <taxon>Actinomycetes</taxon>
        <taxon>Streptosporangiales</taxon>
        <taxon>Streptosporangiaceae</taxon>
        <taxon>Nonomuraea</taxon>
    </lineage>
</organism>
<keyword evidence="2" id="KW-0732">Signal</keyword>
<feature type="chain" id="PRO_5046088084" description="Secreted protein" evidence="2">
    <location>
        <begin position="26"/>
        <end position="157"/>
    </location>
</feature>
<evidence type="ECO:0000313" key="4">
    <source>
        <dbReference type="Proteomes" id="UP001603978"/>
    </source>
</evidence>
<protein>
    <recommendedName>
        <fullName evidence="5">Secreted protein</fullName>
    </recommendedName>
</protein>
<reference evidence="3 4" key="1">
    <citation type="submission" date="2024-10" db="EMBL/GenBank/DDBJ databases">
        <authorList>
            <person name="Topkara A.R."/>
            <person name="Saygin H."/>
        </authorList>
    </citation>
    <scope>NUCLEOTIDE SEQUENCE [LARGE SCALE GENOMIC DNA]</scope>
    <source>
        <strain evidence="3 4">M3C6</strain>
    </source>
</reference>
<evidence type="ECO:0000313" key="3">
    <source>
        <dbReference type="EMBL" id="MFG1706708.1"/>
    </source>
</evidence>
<dbReference type="EMBL" id="JBICRM010000017">
    <property type="protein sequence ID" value="MFG1706708.1"/>
    <property type="molecule type" value="Genomic_DNA"/>
</dbReference>
<feature type="region of interest" description="Disordered" evidence="1">
    <location>
        <begin position="52"/>
        <end position="78"/>
    </location>
</feature>
<name>A0ABW7AI56_9ACTN</name>
<feature type="signal peptide" evidence="2">
    <location>
        <begin position="1"/>
        <end position="25"/>
    </location>
</feature>
<sequence>MERRNAVLVVGVAMALGLGGSGALAASADQQAADDPCRTSATLSPADAAKIAAKKEAAAKDGRAGDRTDKPQEKGVGVSELAQALSDELGVSLDRATSAAEQLFALSGVDPDSAEFAAVANRLGVSAERLHQALKNFKRAASGLPEKGGSSGKSPGS</sequence>